<sequence>LETVDVDVPIFLANGPVRSPLEHCFYLPCSESGLPASPRGMLEIPPSLQAFGKVVNCLQRDPNLFLNVVMRHSRSEEDCNFDPLCFLIGHGLAYGSCYALTGRVFVYFKSKNTKQSDWLPQNFLKSIFTSSVNNFARPGTYIYVIHFKNGEKLI</sequence>
<evidence type="ECO:0000313" key="1">
    <source>
        <dbReference type="EMBL" id="CDW28374.1"/>
    </source>
</evidence>
<protein>
    <submittedName>
        <fullName evidence="1">Uncharacterized protein</fullName>
    </submittedName>
</protein>
<feature type="non-terminal residue" evidence="1">
    <location>
        <position position="1"/>
    </location>
</feature>
<reference evidence="1" key="1">
    <citation type="submission" date="2014-05" db="EMBL/GenBank/DDBJ databases">
        <authorList>
            <person name="Chronopoulou M."/>
        </authorList>
    </citation>
    <scope>NUCLEOTIDE SEQUENCE</scope>
    <source>
        <tissue evidence="1">Whole organism</tissue>
    </source>
</reference>
<dbReference type="AlphaFoldDB" id="A0A0K2TQS4"/>
<proteinExistence type="predicted"/>
<name>A0A0K2TQS4_LEPSM</name>
<dbReference type="EMBL" id="HACA01011013">
    <property type="protein sequence ID" value="CDW28374.1"/>
    <property type="molecule type" value="Transcribed_RNA"/>
</dbReference>
<organism evidence="1">
    <name type="scientific">Lepeophtheirus salmonis</name>
    <name type="common">Salmon louse</name>
    <name type="synonym">Caligus salmonis</name>
    <dbReference type="NCBI Taxonomy" id="72036"/>
    <lineage>
        <taxon>Eukaryota</taxon>
        <taxon>Metazoa</taxon>
        <taxon>Ecdysozoa</taxon>
        <taxon>Arthropoda</taxon>
        <taxon>Crustacea</taxon>
        <taxon>Multicrustacea</taxon>
        <taxon>Hexanauplia</taxon>
        <taxon>Copepoda</taxon>
        <taxon>Siphonostomatoida</taxon>
        <taxon>Caligidae</taxon>
        <taxon>Lepeophtheirus</taxon>
    </lineage>
</organism>
<accession>A0A0K2TQS4</accession>